<feature type="compositionally biased region" description="Polar residues" evidence="2">
    <location>
        <begin position="304"/>
        <end position="313"/>
    </location>
</feature>
<protein>
    <submittedName>
        <fullName evidence="3">Sec1-like protein</fullName>
    </submittedName>
</protein>
<dbReference type="InterPro" id="IPR036045">
    <property type="entry name" value="Sec1-like_sf"/>
</dbReference>
<gene>
    <name evidence="3" type="ORF">THASP1DRAFT_17071</name>
</gene>
<evidence type="ECO:0000256" key="2">
    <source>
        <dbReference type="SAM" id="MobiDB-lite"/>
    </source>
</evidence>
<dbReference type="SUPFAM" id="SSF56815">
    <property type="entry name" value="Sec1/munc18-like (SM) proteins"/>
    <property type="match status" value="1"/>
</dbReference>
<organism evidence="3 4">
    <name type="scientific">Thamnocephalis sphaerospora</name>
    <dbReference type="NCBI Taxonomy" id="78915"/>
    <lineage>
        <taxon>Eukaryota</taxon>
        <taxon>Fungi</taxon>
        <taxon>Fungi incertae sedis</taxon>
        <taxon>Zoopagomycota</taxon>
        <taxon>Zoopagomycotina</taxon>
        <taxon>Zoopagomycetes</taxon>
        <taxon>Zoopagales</taxon>
        <taxon>Sigmoideomycetaceae</taxon>
        <taxon>Thamnocephalis</taxon>
    </lineage>
</organism>
<dbReference type="InterPro" id="IPR027482">
    <property type="entry name" value="Sec1-like_dom2"/>
</dbReference>
<dbReference type="OrthoDB" id="10262287at2759"/>
<dbReference type="AlphaFoldDB" id="A0A4P9XNC1"/>
<dbReference type="STRING" id="78915.A0A4P9XNC1"/>
<name>A0A4P9XNC1_9FUNG</name>
<evidence type="ECO:0000256" key="1">
    <source>
        <dbReference type="ARBA" id="ARBA00009884"/>
    </source>
</evidence>
<dbReference type="Proteomes" id="UP000271241">
    <property type="component" value="Unassembled WGS sequence"/>
</dbReference>
<evidence type="ECO:0000313" key="3">
    <source>
        <dbReference type="EMBL" id="RKP07426.1"/>
    </source>
</evidence>
<dbReference type="InterPro" id="IPR043155">
    <property type="entry name" value="VPS33_dom3b"/>
</dbReference>
<sequence length="651" mass="72510">MAANAQRDLSSAPEGTSPATGLDTTVFGDIARKELVTMLGSIIGKKGLVLDPTLAGPLNRVADISFLKEHGVEKVYYLEPGAIQTDCGSFIYLCRPRMSHMRSIADNVRYHGDQRNITHNVFLVPRRTLICERILEQEGVMGNILAVDYWAAHLLGECHLDLFPLENDLLSLELEHTFKELYVDGDYSALYDVARAVMRLQTEYGFFPRILGKGNMAKLLTDMLVRMRQELAAQNSVVKEGASLSAQVDSLVIIDRAADLVSPLCTQLTYEGLVDEHYGIKNGYVDLDMHAGGAPITAGPSRSPDPTSSLSPGGSNGGRKRRVPLDARDPVHRRVRDLNFSAAATALKHFAKRLQENQEERHKAKSITEIREFAGRLSELQAEKQAIATHLNMMENVQNMVYTDAFRDYLEAQQALLDGQDTNTQNALAEELVDKQAPIERVLRLLSLQSLVNGGLKVKQYDFFRQEIVQTYGYEHMLTLQRLDKAGLFTAQGSARNHYPTLRKQLRLSVPDVDEHYPSDVAYVYSGYAPLSIRLVQCACRVPPRGMSGVSGWRGYEDALRLIPGETVDEAQRVEDGMSQQWTKRDARTTVVLFLGGCTFTEVSAIRFHAQKEQANRNYLILTTQMINGNTLMQSLLEKAQQTTAAQTSAS</sequence>
<dbReference type="InterPro" id="IPR043154">
    <property type="entry name" value="Sec-1-like_dom1"/>
</dbReference>
<dbReference type="EMBL" id="KZ992721">
    <property type="protein sequence ID" value="RKP07426.1"/>
    <property type="molecule type" value="Genomic_DNA"/>
</dbReference>
<dbReference type="Gene3D" id="1.25.40.850">
    <property type="match status" value="1"/>
</dbReference>
<feature type="region of interest" description="Disordered" evidence="2">
    <location>
        <begin position="1"/>
        <end position="20"/>
    </location>
</feature>
<comment type="similarity">
    <text evidence="1">Belongs to the STXBP/unc-18/SEC1 family.</text>
</comment>
<proteinExistence type="inferred from homology"/>
<feature type="region of interest" description="Disordered" evidence="2">
    <location>
        <begin position="295"/>
        <end position="330"/>
    </location>
</feature>
<dbReference type="Gene3D" id="3.40.50.1910">
    <property type="match status" value="2"/>
</dbReference>
<feature type="compositionally biased region" description="Polar residues" evidence="2">
    <location>
        <begin position="7"/>
        <end position="20"/>
    </location>
</feature>
<dbReference type="FunFam" id="3.40.50.1910:FF:000005">
    <property type="entry name" value="vacuolar protein sorting-associated protein 33A isoform X1"/>
    <property type="match status" value="1"/>
</dbReference>
<dbReference type="InterPro" id="IPR001619">
    <property type="entry name" value="Sec1-like"/>
</dbReference>
<keyword evidence="4" id="KW-1185">Reference proteome</keyword>
<accession>A0A4P9XNC1</accession>
<dbReference type="PANTHER" id="PTHR11679">
    <property type="entry name" value="VESICLE PROTEIN SORTING-ASSOCIATED"/>
    <property type="match status" value="1"/>
</dbReference>
<dbReference type="Gene3D" id="3.40.50.2060">
    <property type="match status" value="1"/>
</dbReference>
<dbReference type="Pfam" id="PF00995">
    <property type="entry name" value="Sec1"/>
    <property type="match status" value="1"/>
</dbReference>
<dbReference type="GO" id="GO:0016192">
    <property type="term" value="P:vesicle-mediated transport"/>
    <property type="evidence" value="ECO:0007669"/>
    <property type="project" value="InterPro"/>
</dbReference>
<reference evidence="4" key="1">
    <citation type="journal article" date="2018" name="Nat. Microbiol.">
        <title>Leveraging single-cell genomics to expand the fungal tree of life.</title>
        <authorList>
            <person name="Ahrendt S.R."/>
            <person name="Quandt C.A."/>
            <person name="Ciobanu D."/>
            <person name="Clum A."/>
            <person name="Salamov A."/>
            <person name="Andreopoulos B."/>
            <person name="Cheng J.F."/>
            <person name="Woyke T."/>
            <person name="Pelin A."/>
            <person name="Henrissat B."/>
            <person name="Reynolds N.K."/>
            <person name="Benny G.L."/>
            <person name="Smith M.E."/>
            <person name="James T.Y."/>
            <person name="Grigoriev I.V."/>
        </authorList>
    </citation>
    <scope>NUCLEOTIDE SEQUENCE [LARGE SCALE GENOMIC DNA]</scope>
    <source>
        <strain evidence="4">RSA 1356</strain>
    </source>
</reference>
<evidence type="ECO:0000313" key="4">
    <source>
        <dbReference type="Proteomes" id="UP000271241"/>
    </source>
</evidence>